<dbReference type="InterPro" id="IPR021068">
    <property type="entry name" value="HTH_DNA-bd"/>
</dbReference>
<evidence type="ECO:0000259" key="2">
    <source>
        <dbReference type="Pfam" id="PF11972"/>
    </source>
</evidence>
<accession>G9A3E0</accession>
<feature type="domain" description="HTH DNA binding" evidence="2">
    <location>
        <begin position="324"/>
        <end position="377"/>
    </location>
</feature>
<protein>
    <submittedName>
        <fullName evidence="3">Uncharacterized protein</fullName>
    </submittedName>
</protein>
<proteinExistence type="predicted"/>
<dbReference type="HOGENOM" id="CLU_062224_0_0_5"/>
<dbReference type="eggNOG" id="ENOG502Z8JD">
    <property type="taxonomic scope" value="Bacteria"/>
</dbReference>
<feature type="domain" description="DUF1612" evidence="1">
    <location>
        <begin position="189"/>
        <end position="315"/>
    </location>
</feature>
<dbReference type="NCBIfam" id="NF040876">
    <property type="entry name" value="RHE_PE00001_fam"/>
    <property type="match status" value="1"/>
</dbReference>
<dbReference type="EMBL" id="HE616890">
    <property type="protein sequence ID" value="CCE97888.1"/>
    <property type="molecule type" value="Genomic_DNA"/>
</dbReference>
<dbReference type="InterPro" id="IPR011670">
    <property type="entry name" value="DUF1612"/>
</dbReference>
<dbReference type="Pfam" id="PF11972">
    <property type="entry name" value="HTH_13"/>
    <property type="match status" value="1"/>
</dbReference>
<dbReference type="InterPro" id="IPR048017">
    <property type="entry name" value="Y4cF-like"/>
</dbReference>
<gene>
    <name evidence="3" type="ordered locus">SFHH103_03396</name>
</gene>
<dbReference type="KEGG" id="sfh:SFHH103_03396"/>
<organism evidence="3 4">
    <name type="scientific">Sinorhizobium fredii (strain HH103)</name>
    <dbReference type="NCBI Taxonomy" id="1117943"/>
    <lineage>
        <taxon>Bacteria</taxon>
        <taxon>Pseudomonadati</taxon>
        <taxon>Pseudomonadota</taxon>
        <taxon>Alphaproteobacteria</taxon>
        <taxon>Hyphomicrobiales</taxon>
        <taxon>Rhizobiaceae</taxon>
        <taxon>Sinorhizobium/Ensifer group</taxon>
        <taxon>Sinorhizobium</taxon>
    </lineage>
</organism>
<dbReference type="PATRIC" id="fig|380.5.peg.3595"/>
<sequence length="377" mass="41377">MISMAYDLAKISMTALLEPAFRAGVELARLDERIARSPVGAGWIERTQFTDACASLWIDGELVHLEDLVLHDATRDIRTPTHELTIARDVLRTRRRISGQSANWALSTDGIRTLRQTSDINPVGPEASTADAIQRAVPVDPEGEGDDDGAENLPGVDYAAIDAVLARSEAAIANARRPGRGGDQNKDPMIYDLDWDEDARLDEWRGVLRQVQDLPTVLQAIVALDAWNELSVLQHAPWLGRLLAASILRQAGVTTGAHLAAVNTGLKTIPVDRRRHRDRETRLLAIAHGLIAAAELGLKEHDRLALARTMFERKLDGRRTSSKLPELVELVMAKPLVSAGMVAKALEVTPQAARRIVAELGLREMTGRGRFRAWGIL</sequence>
<reference evidence="3 4" key="1">
    <citation type="journal article" date="2012" name="J. Bacteriol.">
        <title>Genome sequence of the soybean symbiont Sinorhizobium fredii HH103.</title>
        <authorList>
            <person name="Weidner S."/>
            <person name="Becker A."/>
            <person name="Bonilla I."/>
            <person name="Jaenicke S."/>
            <person name="Lloret J."/>
            <person name="Margaret I."/>
            <person name="Puhler A."/>
            <person name="Ruiz-Sainz J.E."/>
            <person name="Schneiker-Bekel S."/>
            <person name="Szczepanowski R."/>
            <person name="Vinardell J.M."/>
            <person name="Zehner S."/>
            <person name="Gottfert M."/>
        </authorList>
    </citation>
    <scope>NUCLEOTIDE SEQUENCE [LARGE SCALE GENOMIC DNA]</scope>
    <source>
        <strain evidence="3 4">HH103</strain>
    </source>
</reference>
<evidence type="ECO:0000259" key="1">
    <source>
        <dbReference type="Pfam" id="PF07756"/>
    </source>
</evidence>
<dbReference type="AlphaFoldDB" id="G9A3E0"/>
<evidence type="ECO:0000313" key="4">
    <source>
        <dbReference type="Proteomes" id="UP000007735"/>
    </source>
</evidence>
<evidence type="ECO:0000313" key="3">
    <source>
        <dbReference type="EMBL" id="CCE97888.1"/>
    </source>
</evidence>
<dbReference type="Pfam" id="PF07756">
    <property type="entry name" value="DUF1612"/>
    <property type="match status" value="1"/>
</dbReference>
<name>G9A3E0_SINF1</name>
<dbReference type="Proteomes" id="UP000007735">
    <property type="component" value="Chromosome"/>
</dbReference>
<dbReference type="STRING" id="1117943.SFHH103_03396"/>
<dbReference type="RefSeq" id="WP_014330273.1">
    <property type="nucleotide sequence ID" value="NC_016812.1"/>
</dbReference>